<feature type="region of interest" description="Disordered" evidence="1">
    <location>
        <begin position="487"/>
        <end position="525"/>
    </location>
</feature>
<comment type="caution">
    <text evidence="2">The sequence shown here is derived from an EMBL/GenBank/DDBJ whole genome shotgun (WGS) entry which is preliminary data.</text>
</comment>
<feature type="compositionally biased region" description="Polar residues" evidence="1">
    <location>
        <begin position="670"/>
        <end position="681"/>
    </location>
</feature>
<keyword evidence="3" id="KW-1185">Reference proteome</keyword>
<feature type="compositionally biased region" description="Polar residues" evidence="1">
    <location>
        <begin position="119"/>
        <end position="128"/>
    </location>
</feature>
<feature type="region of interest" description="Disordered" evidence="1">
    <location>
        <begin position="548"/>
        <end position="568"/>
    </location>
</feature>
<gene>
    <name evidence="2" type="ORF">RRG08_018545</name>
</gene>
<sequence>MHKAINIKHRVVRRVDIEIAPLATFDTIDLGDEDVEPIKQSLSNNTDVYQVSKHDANGSVLVQCHTSFSCNVKTSDCNQPGNGGLIQTRTIGGNTSKKSLSQAGGEKGQKDAEGLPSGAATSGSQNVENVADTPRAERAHSAPQQPKSRPDEGGEPKVQLPETQAHRVPYDRQGSLGRVSLPVRQPDSSSSSSSSPESCSEKTFTFQTLRAEASHLPLTSAVQANNREDLDPVQDKYDNLTPEVIDPTQILSPSKRKAYERRIERLKVTTSPIARPRSTTPINVVSLDEYATISSPDASPASPSVLQDKLKITLPADEFAAKPKTPKHYSGKRRSSEDTVFHFNEENLFSRSKSTLLVEGDGQLPLSPRRVLLPPALTPTSSPRLSTSPRLSKPAEPESIPPTVSFSQQKATVHKFFGETVDEVDEDNWASFPEPSPTIETPLSAAVLGLGCNTPVDALASSSDLIEQPGNSDPELLLVLRENPAAAKAEPPSQVSPVFPTTSHISDSSSVSTQPSTLGQSAVTQEKLDSVIKSTDIESESSVCASIVSDTRSQPQLNHPQRDSAGDDILHNLTYSSEKNLENFLSDPHEQKVNFDPNTFQQRENVAPPPYCSVQEINVSLLANEPSHIATSEEISKIARDHPPSSTLCMASVADDSFTKVLPSVVDASQGPSPGDASQCSLAVEEGESSFIPRVPPKQPDTNFSDQACSYESHCKSNTNTSSSSSANEIGSQHIAIEDSQPQHTVSEDSQEHQTLSEDSKAQQSVSEILQPEKGVLEDSKPQNSPLEDSQSQHVVLQDFSPQLFVLEDSQLEHTQCELLELEHTLLENSNPFLGHKVESSGAPQELLPSLCLESDRYGNPSGVFDVSQGDNVRSEPGEANPPLEEPLLFGLHTGCDLLDSNPFSASACLQPSTSDTPATITPSEINPFTGNANDPLVFSDFTEEATNLVHSPDVMDKPSA</sequence>
<feature type="region of interest" description="Disordered" evidence="1">
    <location>
        <begin position="365"/>
        <end position="407"/>
    </location>
</feature>
<organism evidence="2 3">
    <name type="scientific">Elysia crispata</name>
    <name type="common">lettuce slug</name>
    <dbReference type="NCBI Taxonomy" id="231223"/>
    <lineage>
        <taxon>Eukaryota</taxon>
        <taxon>Metazoa</taxon>
        <taxon>Spiralia</taxon>
        <taxon>Lophotrochozoa</taxon>
        <taxon>Mollusca</taxon>
        <taxon>Gastropoda</taxon>
        <taxon>Heterobranchia</taxon>
        <taxon>Euthyneura</taxon>
        <taxon>Panpulmonata</taxon>
        <taxon>Sacoglossa</taxon>
        <taxon>Placobranchoidea</taxon>
        <taxon>Plakobranchidae</taxon>
        <taxon>Elysia</taxon>
    </lineage>
</organism>
<feature type="compositionally biased region" description="Low complexity" evidence="1">
    <location>
        <begin position="365"/>
        <end position="392"/>
    </location>
</feature>
<feature type="compositionally biased region" description="Low complexity" evidence="1">
    <location>
        <begin position="188"/>
        <end position="198"/>
    </location>
</feature>
<reference evidence="2" key="1">
    <citation type="journal article" date="2023" name="G3 (Bethesda)">
        <title>A reference genome for the long-term kleptoplast-retaining sea slug Elysia crispata morphotype clarki.</title>
        <authorList>
            <person name="Eastman K.E."/>
            <person name="Pendleton A.L."/>
            <person name="Shaikh M.A."/>
            <person name="Suttiyut T."/>
            <person name="Ogas R."/>
            <person name="Tomko P."/>
            <person name="Gavelis G."/>
            <person name="Widhalm J.R."/>
            <person name="Wisecaver J.H."/>
        </authorList>
    </citation>
    <scope>NUCLEOTIDE SEQUENCE</scope>
    <source>
        <strain evidence="2">ECLA1</strain>
    </source>
</reference>
<protein>
    <submittedName>
        <fullName evidence="2">Uncharacterized protein</fullName>
    </submittedName>
</protein>
<evidence type="ECO:0000256" key="1">
    <source>
        <dbReference type="SAM" id="MobiDB-lite"/>
    </source>
</evidence>
<evidence type="ECO:0000313" key="3">
    <source>
        <dbReference type="Proteomes" id="UP001283361"/>
    </source>
</evidence>
<dbReference type="EMBL" id="JAWDGP010001493">
    <property type="protein sequence ID" value="KAK3790975.1"/>
    <property type="molecule type" value="Genomic_DNA"/>
</dbReference>
<proteinExistence type="predicted"/>
<dbReference type="Proteomes" id="UP001283361">
    <property type="component" value="Unassembled WGS sequence"/>
</dbReference>
<accession>A0AAE1ANR7</accession>
<feature type="region of interest" description="Disordered" evidence="1">
    <location>
        <begin position="775"/>
        <end position="794"/>
    </location>
</feature>
<feature type="compositionally biased region" description="Polar residues" evidence="1">
    <location>
        <begin position="77"/>
        <end position="102"/>
    </location>
</feature>
<dbReference type="AlphaFoldDB" id="A0AAE1ANR7"/>
<feature type="compositionally biased region" description="Low complexity" evidence="1">
    <location>
        <begin position="501"/>
        <end position="516"/>
    </location>
</feature>
<feature type="compositionally biased region" description="Basic and acidic residues" evidence="1">
    <location>
        <begin position="746"/>
        <end position="761"/>
    </location>
</feature>
<feature type="compositionally biased region" description="Polar residues" evidence="1">
    <location>
        <begin position="782"/>
        <end position="794"/>
    </location>
</feature>
<evidence type="ECO:0000313" key="2">
    <source>
        <dbReference type="EMBL" id="KAK3790975.1"/>
    </source>
</evidence>
<feature type="region of interest" description="Disordered" evidence="1">
    <location>
        <begin position="77"/>
        <end position="204"/>
    </location>
</feature>
<feature type="region of interest" description="Disordered" evidence="1">
    <location>
        <begin position="740"/>
        <end position="766"/>
    </location>
</feature>
<name>A0AAE1ANR7_9GAST</name>
<feature type="region of interest" description="Disordered" evidence="1">
    <location>
        <begin position="665"/>
        <end position="707"/>
    </location>
</feature>
<feature type="compositionally biased region" description="Polar residues" evidence="1">
    <location>
        <begin position="548"/>
        <end position="559"/>
    </location>
</feature>